<proteinExistence type="predicted"/>
<name>A0A1Y1JZZ1_PHOPY</name>
<reference evidence="1" key="1">
    <citation type="journal article" date="2016" name="Sci. Rep.">
        <title>Molecular characterization of firefly nuptial gifts: a multi-omics approach sheds light on postcopulatory sexual selection.</title>
        <authorList>
            <person name="Al-Wathiqui N."/>
            <person name="Fallon T.R."/>
            <person name="South A."/>
            <person name="Weng J.K."/>
            <person name="Lewis S.M."/>
        </authorList>
    </citation>
    <scope>NUCLEOTIDE SEQUENCE</scope>
</reference>
<sequence>MIGTISRALHQLVKVVDALRLVDHRVDVQIETAGHHAGRRDVLLNATLGHIVRGRHISNAQSHRLRCDPERILRVAIIVTDIDLSNLLNRQRHRVPILLVAHSINRDIVLPPLNDGGSILATFPKQHLRFGMSVNFALELNRVAERRYRHACGLDMRSMADYDLSRRLHRRAVPVVGVTRNLVHIPRHVVYDRDHMARDLLPYQSTGDVQRNRGHRRAHCYAKDRHTATLHHQIYRMHGRGLHKCGVGGIRPRDQRLRGRTLPLVGYRRDVYYILGVRVELLYRMRCDRDVRDLVVIVRCRFVVKSVGDLLGRKAESGRLPRYRHPSRTVARYRQRMWGRCHPADTFAI</sequence>
<evidence type="ECO:0000313" key="1">
    <source>
        <dbReference type="EMBL" id="JAV53420.1"/>
    </source>
</evidence>
<dbReference type="AlphaFoldDB" id="A0A1Y1JZZ1"/>
<accession>A0A1Y1JZZ1</accession>
<organism evidence="1">
    <name type="scientific">Photinus pyralis</name>
    <name type="common">Common eastern firefly</name>
    <name type="synonym">Lampyris pyralis</name>
    <dbReference type="NCBI Taxonomy" id="7054"/>
    <lineage>
        <taxon>Eukaryota</taxon>
        <taxon>Metazoa</taxon>
        <taxon>Ecdysozoa</taxon>
        <taxon>Arthropoda</taxon>
        <taxon>Hexapoda</taxon>
        <taxon>Insecta</taxon>
        <taxon>Pterygota</taxon>
        <taxon>Neoptera</taxon>
        <taxon>Endopterygota</taxon>
        <taxon>Coleoptera</taxon>
        <taxon>Polyphaga</taxon>
        <taxon>Elateriformia</taxon>
        <taxon>Elateroidea</taxon>
        <taxon>Lampyridae</taxon>
        <taxon>Lampyrinae</taxon>
        <taxon>Photinus</taxon>
    </lineage>
</organism>
<dbReference type="EMBL" id="GEZM01099235">
    <property type="protein sequence ID" value="JAV53420.1"/>
    <property type="molecule type" value="Transcribed_RNA"/>
</dbReference>
<protein>
    <submittedName>
        <fullName evidence="1">Uncharacterized protein</fullName>
    </submittedName>
</protein>